<dbReference type="Proteomes" id="UP000199236">
    <property type="component" value="Unassembled WGS sequence"/>
</dbReference>
<dbReference type="PROSITE" id="PS50885">
    <property type="entry name" value="HAMP"/>
    <property type="match status" value="1"/>
</dbReference>
<evidence type="ECO:0000259" key="6">
    <source>
        <dbReference type="PROSITE" id="PS50111"/>
    </source>
</evidence>
<dbReference type="CDD" id="cd06225">
    <property type="entry name" value="HAMP"/>
    <property type="match status" value="1"/>
</dbReference>
<proteinExistence type="inferred from homology"/>
<dbReference type="PANTHER" id="PTHR32089:SF112">
    <property type="entry name" value="LYSOZYME-LIKE PROTEIN-RELATED"/>
    <property type="match status" value="1"/>
</dbReference>
<organism evidence="8 9">
    <name type="scientific">Cohaesibacter marisflavi</name>
    <dbReference type="NCBI Taxonomy" id="655353"/>
    <lineage>
        <taxon>Bacteria</taxon>
        <taxon>Pseudomonadati</taxon>
        <taxon>Pseudomonadota</taxon>
        <taxon>Alphaproteobacteria</taxon>
        <taxon>Hyphomicrobiales</taxon>
        <taxon>Cohaesibacteraceae</taxon>
    </lineage>
</organism>
<keyword evidence="9" id="KW-1185">Reference proteome</keyword>
<evidence type="ECO:0000313" key="8">
    <source>
        <dbReference type="EMBL" id="SFN57982.1"/>
    </source>
</evidence>
<keyword evidence="5" id="KW-0812">Transmembrane</keyword>
<name>A0A1I5A697_9HYPH</name>
<dbReference type="Gene3D" id="6.10.340.10">
    <property type="match status" value="1"/>
</dbReference>
<dbReference type="InterPro" id="IPR003660">
    <property type="entry name" value="HAMP_dom"/>
</dbReference>
<dbReference type="InterPro" id="IPR004089">
    <property type="entry name" value="MCPsignal_dom"/>
</dbReference>
<dbReference type="PROSITE" id="PS50111">
    <property type="entry name" value="CHEMOTAXIS_TRANSDUC_2"/>
    <property type="match status" value="1"/>
</dbReference>
<protein>
    <submittedName>
        <fullName evidence="8">Methyl-accepting chemotaxis protein</fullName>
    </submittedName>
</protein>
<evidence type="ECO:0000256" key="5">
    <source>
        <dbReference type="SAM" id="Phobius"/>
    </source>
</evidence>
<feature type="transmembrane region" description="Helical" evidence="5">
    <location>
        <begin position="12"/>
        <end position="34"/>
    </location>
</feature>
<dbReference type="SUPFAM" id="SSF58104">
    <property type="entry name" value="Methyl-accepting chemotaxis protein (MCP) signaling domain"/>
    <property type="match status" value="1"/>
</dbReference>
<sequence length="714" mass="77130">MQILPKRLATKIPAIMVVSVTILVALFVFVASWMGGETSKKLTENALLNAARGKTSTVEVYFQQIQEKMASLLTHTTTQNAATEMQSGWKTLGDTASAEMRKIFIEDNPNSAKERYKYIPSEENFNRYLTAHSKYQESVGQLLEGDIFKDMMIFDKFGDMYYSYLKTDEYGKNIKAKGAFQPKLAEAINPILKSAMEDPKKVIKGFNFTGFILNNGEISGYLVGPASKWGLTLGAVALEIDTSRFSTILSDRSGLGESGGVELVSSDMEQVDFAQHSTGQLSGTQSALVAKTLAGAVATGDVDVNGKKTLAISVPVDVFGKHWAVYTHQSYDELMEPANNLTNSLLVLGIVSLLLMAGLVVWFIRRSLAPLQQLNQGVMEIANQNLDVELPSAERKDEIGELTRSVEVLRSNALERRQLQEQSHQEQIARENRQKAIETMIDGFRSSSSDLLNTVSGNMENMQRAAKILSDVADQTADKANSSASASEIASGNVQTVASAAEELSASIEEIKRQVDETSQVVHQATAATRETTETVSGLSHSAQKIGDVVSLIQAIAEQTNLLALNATIEAARAGEHGKGFAVVAAEVKELANQTSKATEEISSQIQGIQAATDQAVSAIQGIADTMEKVNEYTSTISLAVDEQGSATYEISRNVAQAASGTQQVAGNMSDLSVSITQTTQSVDEVEKSSSDVAQRTDQLRNEVDSFLKNVASA</sequence>
<comment type="similarity">
    <text evidence="2">Belongs to the methyl-accepting chemotaxis (MCP) protein family.</text>
</comment>
<evidence type="ECO:0000256" key="1">
    <source>
        <dbReference type="ARBA" id="ARBA00023224"/>
    </source>
</evidence>
<gene>
    <name evidence="8" type="ORF">SAMN04488056_101368</name>
</gene>
<dbReference type="RefSeq" id="WP_090068250.1">
    <property type="nucleotide sequence ID" value="NZ_FOVR01000001.1"/>
</dbReference>
<feature type="coiled-coil region" evidence="4">
    <location>
        <begin position="494"/>
        <end position="528"/>
    </location>
</feature>
<evidence type="ECO:0000256" key="2">
    <source>
        <dbReference type="ARBA" id="ARBA00029447"/>
    </source>
</evidence>
<dbReference type="Gene3D" id="1.10.287.950">
    <property type="entry name" value="Methyl-accepting chemotaxis protein"/>
    <property type="match status" value="1"/>
</dbReference>
<dbReference type="EMBL" id="FOVR01000001">
    <property type="protein sequence ID" value="SFN57982.1"/>
    <property type="molecule type" value="Genomic_DNA"/>
</dbReference>
<evidence type="ECO:0000256" key="3">
    <source>
        <dbReference type="PROSITE-ProRule" id="PRU00284"/>
    </source>
</evidence>
<dbReference type="Pfam" id="PF00672">
    <property type="entry name" value="HAMP"/>
    <property type="match status" value="1"/>
</dbReference>
<accession>A0A1I5A697</accession>
<keyword evidence="5" id="KW-0472">Membrane</keyword>
<dbReference type="Pfam" id="PF00015">
    <property type="entry name" value="MCPsignal"/>
    <property type="match status" value="1"/>
</dbReference>
<dbReference type="SMART" id="SM00283">
    <property type="entry name" value="MA"/>
    <property type="match status" value="1"/>
</dbReference>
<dbReference type="GO" id="GO:0007165">
    <property type="term" value="P:signal transduction"/>
    <property type="evidence" value="ECO:0007669"/>
    <property type="project" value="UniProtKB-KW"/>
</dbReference>
<keyword evidence="4" id="KW-0175">Coiled coil</keyword>
<dbReference type="STRING" id="655353.SAMN04488056_101368"/>
<dbReference type="SMART" id="SM00304">
    <property type="entry name" value="HAMP"/>
    <property type="match status" value="2"/>
</dbReference>
<feature type="transmembrane region" description="Helical" evidence="5">
    <location>
        <begin position="345"/>
        <end position="364"/>
    </location>
</feature>
<evidence type="ECO:0000313" key="9">
    <source>
        <dbReference type="Proteomes" id="UP000199236"/>
    </source>
</evidence>
<evidence type="ECO:0000259" key="7">
    <source>
        <dbReference type="PROSITE" id="PS50885"/>
    </source>
</evidence>
<dbReference type="AlphaFoldDB" id="A0A1I5A697"/>
<dbReference type="PANTHER" id="PTHR32089">
    <property type="entry name" value="METHYL-ACCEPTING CHEMOTAXIS PROTEIN MCPB"/>
    <property type="match status" value="1"/>
</dbReference>
<reference evidence="8 9" key="1">
    <citation type="submission" date="2016-10" db="EMBL/GenBank/DDBJ databases">
        <authorList>
            <person name="de Groot N.N."/>
        </authorList>
    </citation>
    <scope>NUCLEOTIDE SEQUENCE [LARGE SCALE GENOMIC DNA]</scope>
    <source>
        <strain evidence="8 9">CGMCC 1.9157</strain>
    </source>
</reference>
<keyword evidence="1 3" id="KW-0807">Transducer</keyword>
<feature type="domain" description="Methyl-accepting transducer" evidence="6">
    <location>
        <begin position="458"/>
        <end position="694"/>
    </location>
</feature>
<evidence type="ECO:0000256" key="4">
    <source>
        <dbReference type="SAM" id="Coils"/>
    </source>
</evidence>
<dbReference type="GO" id="GO:0016020">
    <property type="term" value="C:membrane"/>
    <property type="evidence" value="ECO:0007669"/>
    <property type="project" value="InterPro"/>
</dbReference>
<feature type="domain" description="HAMP" evidence="7">
    <location>
        <begin position="365"/>
        <end position="418"/>
    </location>
</feature>
<keyword evidence="5" id="KW-1133">Transmembrane helix</keyword>
<dbReference type="OrthoDB" id="3378718at2"/>